<evidence type="ECO:0000313" key="2">
    <source>
        <dbReference type="EMBL" id="GFN83781.1"/>
    </source>
</evidence>
<comment type="caution">
    <text evidence="2">The sequence shown here is derived from an EMBL/GenBank/DDBJ whole genome shotgun (WGS) entry which is preliminary data.</text>
</comment>
<reference evidence="2 3" key="1">
    <citation type="journal article" date="2021" name="Elife">
        <title>Chloroplast acquisition without the gene transfer in kleptoplastic sea slugs, Plakobranchus ocellatus.</title>
        <authorList>
            <person name="Maeda T."/>
            <person name="Takahashi S."/>
            <person name="Yoshida T."/>
            <person name="Shimamura S."/>
            <person name="Takaki Y."/>
            <person name="Nagai Y."/>
            <person name="Toyoda A."/>
            <person name="Suzuki Y."/>
            <person name="Arimoto A."/>
            <person name="Ishii H."/>
            <person name="Satoh N."/>
            <person name="Nishiyama T."/>
            <person name="Hasebe M."/>
            <person name="Maruyama T."/>
            <person name="Minagawa J."/>
            <person name="Obokata J."/>
            <person name="Shigenobu S."/>
        </authorList>
    </citation>
    <scope>NUCLEOTIDE SEQUENCE [LARGE SCALE GENOMIC DNA]</scope>
</reference>
<dbReference type="AlphaFoldDB" id="A0AAV3YNR9"/>
<keyword evidence="3" id="KW-1185">Reference proteome</keyword>
<evidence type="ECO:0000256" key="1">
    <source>
        <dbReference type="SAM" id="MobiDB-lite"/>
    </source>
</evidence>
<dbReference type="Proteomes" id="UP000735302">
    <property type="component" value="Unassembled WGS sequence"/>
</dbReference>
<organism evidence="2 3">
    <name type="scientific">Plakobranchus ocellatus</name>
    <dbReference type="NCBI Taxonomy" id="259542"/>
    <lineage>
        <taxon>Eukaryota</taxon>
        <taxon>Metazoa</taxon>
        <taxon>Spiralia</taxon>
        <taxon>Lophotrochozoa</taxon>
        <taxon>Mollusca</taxon>
        <taxon>Gastropoda</taxon>
        <taxon>Heterobranchia</taxon>
        <taxon>Euthyneura</taxon>
        <taxon>Panpulmonata</taxon>
        <taxon>Sacoglossa</taxon>
        <taxon>Placobranchoidea</taxon>
        <taxon>Plakobranchidae</taxon>
        <taxon>Plakobranchus</taxon>
    </lineage>
</organism>
<feature type="compositionally biased region" description="Basic and acidic residues" evidence="1">
    <location>
        <begin position="107"/>
        <end position="119"/>
    </location>
</feature>
<name>A0AAV3YNR9_9GAST</name>
<gene>
    <name evidence="2" type="ORF">PoB_001028700</name>
</gene>
<dbReference type="EMBL" id="BLXT01001230">
    <property type="protein sequence ID" value="GFN83781.1"/>
    <property type="molecule type" value="Genomic_DNA"/>
</dbReference>
<feature type="region of interest" description="Disordered" evidence="1">
    <location>
        <begin position="96"/>
        <end position="122"/>
    </location>
</feature>
<proteinExistence type="predicted"/>
<protein>
    <submittedName>
        <fullName evidence="2">Uncharacterized protein</fullName>
    </submittedName>
</protein>
<sequence length="153" mass="17013">MPSAINYFRQTCFSHKSSPIQLLQPPTSPSYKIPVSSTEPIPIAAQDLPAIRFPEIAKEAHSTPPVYNELITRDLCFPLKPHQSILQLYSPRDPLPPFGLAPEAGDEDARAQNDHKESDVAADVAQSVRDLLYLAVHTELHIQRPGQPTQQDE</sequence>
<evidence type="ECO:0000313" key="3">
    <source>
        <dbReference type="Proteomes" id="UP000735302"/>
    </source>
</evidence>
<accession>A0AAV3YNR9</accession>